<evidence type="ECO:0000256" key="12">
    <source>
        <dbReference type="ARBA" id="ARBA00067756"/>
    </source>
</evidence>
<dbReference type="InterPro" id="IPR047575">
    <property type="entry name" value="Sm"/>
</dbReference>
<comment type="subcellular location">
    <subcellularLocation>
        <location evidence="1">Cytoplasm</location>
        <location evidence="1">P-body</location>
    </subcellularLocation>
</comment>
<dbReference type="InterPro" id="IPR001163">
    <property type="entry name" value="Sm_dom_euk/arc"/>
</dbReference>
<accession>A0A507R4Q7</accession>
<protein>
    <recommendedName>
        <fullName evidence="12">U6 snRNA-associated Sm-like protein LSm1</fullName>
    </recommendedName>
</protein>
<comment type="function">
    <text evidence="10">Plays a role in the degradation of histone mRNAs, the only eukaryotic mRNAs that are not polyadenylated. Probably also part of an LSm subunits-containing complex involved in the general process of mRNA degradation.</text>
</comment>
<feature type="region of interest" description="Disordered" evidence="13">
    <location>
        <begin position="439"/>
        <end position="471"/>
    </location>
</feature>
<name>A0A507R4Q7_MONPU</name>
<dbReference type="GO" id="GO:1990726">
    <property type="term" value="C:Lsm1-7-Pat1 complex"/>
    <property type="evidence" value="ECO:0007669"/>
    <property type="project" value="TreeGrafter"/>
</dbReference>
<dbReference type="GO" id="GO:1990904">
    <property type="term" value="C:ribonucleoprotein complex"/>
    <property type="evidence" value="ECO:0007669"/>
    <property type="project" value="UniProtKB-KW"/>
</dbReference>
<dbReference type="GO" id="GO:0000290">
    <property type="term" value="P:deadenylation-dependent decapping of nuclear-transcribed mRNA"/>
    <property type="evidence" value="ECO:0007669"/>
    <property type="project" value="TreeGrafter"/>
</dbReference>
<evidence type="ECO:0000256" key="9">
    <source>
        <dbReference type="ARBA" id="ARBA00025892"/>
    </source>
</evidence>
<dbReference type="PANTHER" id="PTHR15588">
    <property type="entry name" value="LSM1"/>
    <property type="match status" value="1"/>
</dbReference>
<feature type="region of interest" description="Disordered" evidence="13">
    <location>
        <begin position="1"/>
        <end position="28"/>
    </location>
</feature>
<keyword evidence="5" id="KW-0507">mRNA processing</keyword>
<evidence type="ECO:0000313" key="16">
    <source>
        <dbReference type="Proteomes" id="UP000319663"/>
    </source>
</evidence>
<feature type="region of interest" description="Disordered" evidence="13">
    <location>
        <begin position="283"/>
        <end position="335"/>
    </location>
</feature>
<dbReference type="CDD" id="cd01728">
    <property type="entry name" value="LSm1"/>
    <property type="match status" value="1"/>
</dbReference>
<keyword evidence="6" id="KW-0694">RNA-binding</keyword>
<dbReference type="FunFam" id="2.30.30.100:FF:000021">
    <property type="entry name" value="U6 snRNA-associated Sm-like protein LSm1"/>
    <property type="match status" value="1"/>
</dbReference>
<dbReference type="GO" id="GO:0006397">
    <property type="term" value="P:mRNA processing"/>
    <property type="evidence" value="ECO:0007669"/>
    <property type="project" value="UniProtKB-KW"/>
</dbReference>
<feature type="compositionally biased region" description="Polar residues" evidence="13">
    <location>
        <begin position="307"/>
        <end position="317"/>
    </location>
</feature>
<evidence type="ECO:0000313" key="15">
    <source>
        <dbReference type="EMBL" id="TQB76389.1"/>
    </source>
</evidence>
<dbReference type="Gene3D" id="2.30.30.100">
    <property type="match status" value="1"/>
</dbReference>
<feature type="region of interest" description="Disordered" evidence="13">
    <location>
        <begin position="226"/>
        <end position="249"/>
    </location>
</feature>
<dbReference type="SMART" id="SM00651">
    <property type="entry name" value="Sm"/>
    <property type="match status" value="1"/>
</dbReference>
<evidence type="ECO:0000256" key="10">
    <source>
        <dbReference type="ARBA" id="ARBA00056858"/>
    </source>
</evidence>
<evidence type="ECO:0000256" key="11">
    <source>
        <dbReference type="ARBA" id="ARBA00062159"/>
    </source>
</evidence>
<dbReference type="Proteomes" id="UP000319663">
    <property type="component" value="Unassembled WGS sequence"/>
</dbReference>
<comment type="caution">
    <text evidence="15">The sequence shown here is derived from an EMBL/GenBank/DDBJ whole genome shotgun (WGS) entry which is preliminary data.</text>
</comment>
<evidence type="ECO:0000256" key="13">
    <source>
        <dbReference type="SAM" id="MobiDB-lite"/>
    </source>
</evidence>
<comment type="similarity">
    <text evidence="2">Belongs to the snRNP Sm proteins family.</text>
</comment>
<evidence type="ECO:0000256" key="3">
    <source>
        <dbReference type="ARBA" id="ARBA00022490"/>
    </source>
</evidence>
<evidence type="ECO:0000256" key="4">
    <source>
        <dbReference type="ARBA" id="ARBA00022553"/>
    </source>
</evidence>
<keyword evidence="3" id="KW-0963">Cytoplasm</keyword>
<keyword evidence="8" id="KW-0687">Ribonucleoprotein</keyword>
<sequence length="471" mass="52439">MSRQGSLRGSSNQITPGSVPSSSSQLSRDLSIASLGQSQRKHEGYGTKKHITVITGRVHSTDDVPSLYIGSLTSSPTVTTLDTKIMASEPAGNNTVLEEDETGALIVSRNASPAHHPGYMCLFHILNCYETFDNAEQWKTHILSHFRTHPPPKSARCPLCPDKKFTTNSSSTLHSSAWDLMLDHIITVHYHRGQTLAGSRPDFELMQYLYRLRIISDAQFKTIQLAPSSSSPAYHRSQDSVRESIGSTDEPYYAPYSRRREKRLRTIDNLAILTKIRHLTFPPADPSSGTMERLSINDNHVGPQHGNALQGSSNNPQGVMGPPLGPSMPPQGPPQLPPQMFTTAAQLLDLTDKKLVLVLRDGRKLIGVLRSWDQFANLVLQDTIERLYAGNLYADIPRGIFVVRGENVLLLGEIDLDKEDDIPPSIQKAPFQEVFELKKKEDSERKRNDKKTHSKLHELGFEAEHSGQILF</sequence>
<evidence type="ECO:0000256" key="2">
    <source>
        <dbReference type="ARBA" id="ARBA00006850"/>
    </source>
</evidence>
<evidence type="ECO:0000256" key="7">
    <source>
        <dbReference type="ARBA" id="ARBA00023187"/>
    </source>
</evidence>
<comment type="subunit">
    <text evidence="9">Component of the heptameric LSM1-LSM7 complex, which consists of LSM1, LSM2, LSM3, LSM4, LSM5, LSM6 and LSM7. Component of the heptameric LSM2-LSM8 complex, which consists of LSM2, LSM3, LSM4, LSM5, LSM6, LSM7 and LSM8. The LSm subunits form a seven-membered ring structure with a doughnut shape.</text>
</comment>
<comment type="subunit">
    <text evidence="11">Interacts with SLBP; interaction with SLBP occurs when histone mRNA is being rapidly degraded during the S phase. LSm subunits form a heteromer with a donut shape.</text>
</comment>
<feature type="domain" description="Sm" evidence="14">
    <location>
        <begin position="342"/>
        <end position="417"/>
    </location>
</feature>
<dbReference type="GO" id="GO:0000932">
    <property type="term" value="C:P-body"/>
    <property type="evidence" value="ECO:0007669"/>
    <property type="project" value="UniProtKB-SubCell"/>
</dbReference>
<evidence type="ECO:0000256" key="5">
    <source>
        <dbReference type="ARBA" id="ARBA00022664"/>
    </source>
</evidence>
<dbReference type="InterPro" id="IPR010920">
    <property type="entry name" value="LSM_dom_sf"/>
</dbReference>
<dbReference type="AlphaFoldDB" id="A0A507R4Q7"/>
<reference evidence="15 16" key="1">
    <citation type="submission" date="2019-06" db="EMBL/GenBank/DDBJ databases">
        <title>Wine fermentation using esterase from Monascus purpureus.</title>
        <authorList>
            <person name="Geng C."/>
            <person name="Zhang Y."/>
        </authorList>
    </citation>
    <scope>NUCLEOTIDE SEQUENCE [LARGE SCALE GENOMIC DNA]</scope>
    <source>
        <strain evidence="15">HQ1</strain>
    </source>
</reference>
<feature type="compositionally biased region" description="Low complexity" evidence="13">
    <location>
        <begin position="18"/>
        <end position="28"/>
    </location>
</feature>
<evidence type="ECO:0000256" key="6">
    <source>
        <dbReference type="ARBA" id="ARBA00022884"/>
    </source>
</evidence>
<feature type="compositionally biased region" description="Pro residues" evidence="13">
    <location>
        <begin position="323"/>
        <end position="335"/>
    </location>
</feature>
<proteinExistence type="inferred from homology"/>
<keyword evidence="7" id="KW-0508">mRNA splicing</keyword>
<dbReference type="SUPFAM" id="SSF50182">
    <property type="entry name" value="Sm-like ribonucleoproteins"/>
    <property type="match status" value="1"/>
</dbReference>
<gene>
    <name evidence="15" type="primary">LSM1</name>
    <name evidence="15" type="ORF">MPDQ_000212</name>
</gene>
<dbReference type="GO" id="GO:0003729">
    <property type="term" value="F:mRNA binding"/>
    <property type="evidence" value="ECO:0007669"/>
    <property type="project" value="TreeGrafter"/>
</dbReference>
<keyword evidence="4" id="KW-0597">Phosphoprotein</keyword>
<evidence type="ECO:0000256" key="1">
    <source>
        <dbReference type="ARBA" id="ARBA00004201"/>
    </source>
</evidence>
<dbReference type="GO" id="GO:0008380">
    <property type="term" value="P:RNA splicing"/>
    <property type="evidence" value="ECO:0007669"/>
    <property type="project" value="UniProtKB-KW"/>
</dbReference>
<dbReference type="Pfam" id="PF01423">
    <property type="entry name" value="LSM"/>
    <property type="match status" value="1"/>
</dbReference>
<evidence type="ECO:0000259" key="14">
    <source>
        <dbReference type="PROSITE" id="PS52002"/>
    </source>
</evidence>
<dbReference type="PANTHER" id="PTHR15588:SF8">
    <property type="entry name" value="U6 SNRNA-ASSOCIATED SM-LIKE PROTEIN LSM1"/>
    <property type="match status" value="1"/>
</dbReference>
<dbReference type="EMBL" id="VIFY01000010">
    <property type="protein sequence ID" value="TQB76389.1"/>
    <property type="molecule type" value="Genomic_DNA"/>
</dbReference>
<dbReference type="InterPro" id="IPR034104">
    <property type="entry name" value="Lsm1"/>
</dbReference>
<evidence type="ECO:0000256" key="8">
    <source>
        <dbReference type="ARBA" id="ARBA00023274"/>
    </source>
</evidence>
<dbReference type="PROSITE" id="PS52002">
    <property type="entry name" value="SM"/>
    <property type="match status" value="1"/>
</dbReference>
<feature type="compositionally biased region" description="Polar residues" evidence="13">
    <location>
        <begin position="1"/>
        <end position="16"/>
    </location>
</feature>
<feature type="compositionally biased region" description="Basic and acidic residues" evidence="13">
    <location>
        <begin position="455"/>
        <end position="465"/>
    </location>
</feature>
<dbReference type="InterPro" id="IPR044642">
    <property type="entry name" value="PTHR15588"/>
</dbReference>
<keyword evidence="16" id="KW-1185">Reference proteome</keyword>
<organism evidence="15 16">
    <name type="scientific">Monascus purpureus</name>
    <name type="common">Red mold</name>
    <name type="synonym">Monascus anka</name>
    <dbReference type="NCBI Taxonomy" id="5098"/>
    <lineage>
        <taxon>Eukaryota</taxon>
        <taxon>Fungi</taxon>
        <taxon>Dikarya</taxon>
        <taxon>Ascomycota</taxon>
        <taxon>Pezizomycotina</taxon>
        <taxon>Eurotiomycetes</taxon>
        <taxon>Eurotiomycetidae</taxon>
        <taxon>Eurotiales</taxon>
        <taxon>Aspergillaceae</taxon>
        <taxon>Monascus</taxon>
    </lineage>
</organism>
<dbReference type="STRING" id="5098.A0A507R4Q7"/>